<dbReference type="PROSITE" id="PS51257">
    <property type="entry name" value="PROKAR_LIPOPROTEIN"/>
    <property type="match status" value="1"/>
</dbReference>
<dbReference type="SUPFAM" id="SSF103088">
    <property type="entry name" value="OmpA-like"/>
    <property type="match status" value="1"/>
</dbReference>
<dbReference type="InterPro" id="IPR006664">
    <property type="entry name" value="OMP_bac"/>
</dbReference>
<keyword evidence="7" id="KW-1185">Reference proteome</keyword>
<organism evidence="6 7">
    <name type="scientific">Paraburkholderia franconis</name>
    <dbReference type="NCBI Taxonomy" id="2654983"/>
    <lineage>
        <taxon>Bacteria</taxon>
        <taxon>Pseudomonadati</taxon>
        <taxon>Pseudomonadota</taxon>
        <taxon>Betaproteobacteria</taxon>
        <taxon>Burkholderiales</taxon>
        <taxon>Burkholderiaceae</taxon>
        <taxon>Paraburkholderia</taxon>
    </lineage>
</organism>
<dbReference type="Pfam" id="PF00691">
    <property type="entry name" value="OmpA"/>
    <property type="match status" value="1"/>
</dbReference>
<evidence type="ECO:0000259" key="5">
    <source>
        <dbReference type="PROSITE" id="PS51123"/>
    </source>
</evidence>
<dbReference type="Gene3D" id="3.30.1330.60">
    <property type="entry name" value="OmpA-like domain"/>
    <property type="match status" value="1"/>
</dbReference>
<evidence type="ECO:0000256" key="3">
    <source>
        <dbReference type="ARBA" id="ARBA00023237"/>
    </source>
</evidence>
<dbReference type="InterPro" id="IPR036737">
    <property type="entry name" value="OmpA-like_sf"/>
</dbReference>
<sequence>MFIRTLTAIACAAGIAGCTSYSGPTHNTDIVTLSDGTQAYRVQCLGLAEGMQACMDEVQRLCGDKQVKRIDPADPKSTDFVWLNERREITFQCETPVVATPAPAVVATPVAAPVVAPVRKVTLQSDANFAVNSAVLTPAATAKLDNFIAQNRDVGIERLTIAGYTDSTGSAKLNERLSAARARSVQRYLATAGMRASRWDVQGYGAASPVAPNTSAVGRAKNRRVEIQIDGK</sequence>
<name>A0A7X1NK60_9BURK</name>
<dbReference type="GO" id="GO:0009279">
    <property type="term" value="C:cell outer membrane"/>
    <property type="evidence" value="ECO:0007669"/>
    <property type="project" value="UniProtKB-SubCell"/>
</dbReference>
<dbReference type="RefSeq" id="WP_152767931.1">
    <property type="nucleotide sequence ID" value="NZ_WHNP01000109.1"/>
</dbReference>
<dbReference type="InterPro" id="IPR006665">
    <property type="entry name" value="OmpA-like"/>
</dbReference>
<dbReference type="PROSITE" id="PS51123">
    <property type="entry name" value="OMPA_2"/>
    <property type="match status" value="1"/>
</dbReference>
<dbReference type="Proteomes" id="UP000484381">
    <property type="component" value="Unassembled WGS sequence"/>
</dbReference>
<evidence type="ECO:0000256" key="2">
    <source>
        <dbReference type="ARBA" id="ARBA00023136"/>
    </source>
</evidence>
<dbReference type="AlphaFoldDB" id="A0A7X1NK60"/>
<comment type="subcellular location">
    <subcellularLocation>
        <location evidence="1">Cell outer membrane</location>
    </subcellularLocation>
</comment>
<dbReference type="InterPro" id="IPR050330">
    <property type="entry name" value="Bact_OuterMem_StrucFunc"/>
</dbReference>
<evidence type="ECO:0000313" key="7">
    <source>
        <dbReference type="Proteomes" id="UP000484381"/>
    </source>
</evidence>
<dbReference type="PANTHER" id="PTHR30329">
    <property type="entry name" value="STATOR ELEMENT OF FLAGELLAR MOTOR COMPLEX"/>
    <property type="match status" value="1"/>
</dbReference>
<protein>
    <submittedName>
        <fullName evidence="6">OmpA family protein</fullName>
    </submittedName>
</protein>
<dbReference type="PANTHER" id="PTHR30329:SF21">
    <property type="entry name" value="LIPOPROTEIN YIAD-RELATED"/>
    <property type="match status" value="1"/>
</dbReference>
<gene>
    <name evidence="6" type="ORF">GCT13_43520</name>
</gene>
<keyword evidence="2 4" id="KW-0472">Membrane</keyword>
<feature type="domain" description="OmpA-like" evidence="5">
    <location>
        <begin position="116"/>
        <end position="232"/>
    </location>
</feature>
<dbReference type="CDD" id="cd07185">
    <property type="entry name" value="OmpA_C-like"/>
    <property type="match status" value="1"/>
</dbReference>
<dbReference type="PRINTS" id="PR01021">
    <property type="entry name" value="OMPADOMAIN"/>
</dbReference>
<reference evidence="6 7" key="1">
    <citation type="submission" date="2019-10" db="EMBL/GenBank/DDBJ databases">
        <title>Paraburkholderia sp. isolated from nodules of Mimosa pudica from Brazilian Atlantic Forest soils.</title>
        <authorList>
            <person name="Paulitsch F."/>
            <person name="Hungria M."/>
            <person name="Dall'Agnol R."/>
        </authorList>
    </citation>
    <scope>NUCLEOTIDE SEQUENCE [LARGE SCALE GENOMIC DNA]</scope>
    <source>
        <strain evidence="6 7">CNPSo 3157</strain>
    </source>
</reference>
<dbReference type="EMBL" id="WHNP01000109">
    <property type="protein sequence ID" value="MPW23434.1"/>
    <property type="molecule type" value="Genomic_DNA"/>
</dbReference>
<keyword evidence="3" id="KW-0998">Cell outer membrane</keyword>
<comment type="caution">
    <text evidence="6">The sequence shown here is derived from an EMBL/GenBank/DDBJ whole genome shotgun (WGS) entry which is preliminary data.</text>
</comment>
<evidence type="ECO:0000313" key="6">
    <source>
        <dbReference type="EMBL" id="MPW23434.1"/>
    </source>
</evidence>
<proteinExistence type="predicted"/>
<accession>A0A7X1NK60</accession>
<evidence type="ECO:0000256" key="1">
    <source>
        <dbReference type="ARBA" id="ARBA00004442"/>
    </source>
</evidence>
<evidence type="ECO:0000256" key="4">
    <source>
        <dbReference type="PROSITE-ProRule" id="PRU00473"/>
    </source>
</evidence>